<dbReference type="InterPro" id="IPR008928">
    <property type="entry name" value="6-hairpin_glycosidase_sf"/>
</dbReference>
<accession>A0A2N7X8F3</accession>
<dbReference type="InterPro" id="IPR006451">
    <property type="entry name" value="Glycogen_debranch_arc"/>
</dbReference>
<dbReference type="PANTHER" id="PTHR10569:SF2">
    <property type="entry name" value="GLYCOGEN DEBRANCHING ENZYME"/>
    <property type="match status" value="1"/>
</dbReference>
<dbReference type="Gene3D" id="1.50.10.10">
    <property type="match status" value="1"/>
</dbReference>
<organism evidence="3 4">
    <name type="scientific">Trinickia symbiotica</name>
    <dbReference type="NCBI Taxonomy" id="863227"/>
    <lineage>
        <taxon>Bacteria</taxon>
        <taxon>Pseudomonadati</taxon>
        <taxon>Pseudomonadota</taxon>
        <taxon>Betaproteobacteria</taxon>
        <taxon>Burkholderiales</taxon>
        <taxon>Burkholderiaceae</taxon>
        <taxon>Trinickia</taxon>
    </lineage>
</organism>
<name>A0A2N7X8F3_9BURK</name>
<evidence type="ECO:0000313" key="4">
    <source>
        <dbReference type="Proteomes" id="UP000235777"/>
    </source>
</evidence>
<dbReference type="PANTHER" id="PTHR10569">
    <property type="entry name" value="GLYCOGEN DEBRANCHING ENZYME"/>
    <property type="match status" value="1"/>
</dbReference>
<dbReference type="SUPFAM" id="SSF48208">
    <property type="entry name" value="Six-hairpin glycosidases"/>
    <property type="match status" value="1"/>
</dbReference>
<keyword evidence="4" id="KW-1185">Reference proteome</keyword>
<evidence type="ECO:0000259" key="2">
    <source>
        <dbReference type="Pfam" id="PF12439"/>
    </source>
</evidence>
<dbReference type="GO" id="GO:0004135">
    <property type="term" value="F:amylo-alpha-1,6-glucosidase activity"/>
    <property type="evidence" value="ECO:0007669"/>
    <property type="project" value="InterPro"/>
</dbReference>
<gene>
    <name evidence="3" type="ORF">C0Z20_03385</name>
</gene>
<protein>
    <submittedName>
        <fullName evidence="3">Glycogen debranching protein</fullName>
    </submittedName>
</protein>
<dbReference type="OrthoDB" id="9761875at2"/>
<comment type="caution">
    <text evidence="3">The sequence shown here is derived from an EMBL/GenBank/DDBJ whole genome shotgun (WGS) entry which is preliminary data.</text>
</comment>
<evidence type="ECO:0000313" key="3">
    <source>
        <dbReference type="EMBL" id="PMS37880.1"/>
    </source>
</evidence>
<dbReference type="Proteomes" id="UP000235777">
    <property type="component" value="Unassembled WGS sequence"/>
</dbReference>
<dbReference type="STRING" id="863227.GCA_000373005_00462"/>
<proteinExistence type="predicted"/>
<dbReference type="InterPro" id="IPR012341">
    <property type="entry name" value="6hp_glycosidase-like_sf"/>
</dbReference>
<feature type="domain" description="Glycogen debranching enzyme C-terminal" evidence="1">
    <location>
        <begin position="285"/>
        <end position="649"/>
    </location>
</feature>
<dbReference type="AlphaFoldDB" id="A0A2N7X8F3"/>
<dbReference type="GO" id="GO:0005980">
    <property type="term" value="P:glycogen catabolic process"/>
    <property type="evidence" value="ECO:0007669"/>
    <property type="project" value="InterPro"/>
</dbReference>
<sequence>MTRVDHPHRAGETSEAEWLEADGLGGFASGTAGGERTRRYHALLLAATRPPTGRVVLVNGMQAWIESAGGAHYALTRHLYSPRTMYPDTTIELAEFDTAPWPTWRFRIDDYSYVTVEIFVVRDSAETVLRWRLQSSAPLTRALTLHVRPLISGRDYHALHHENPLFDFTPHQADGRVWWRPYGDLPAIAMRHNGAYTHAPDWYRNFCYMREHERGLDYTEDLATPGVFSFELTRVEAVMILNACSGDALKAMVPAVMPALESVVDLADCERRRRAAFASRLERSADAYLVARGDGQTIIAGYPWFTDWGRDTFIAMRGLLLATGRYREAESILLEWTGTISEGMLPNRFPDDGAAPVYNAVDASLWFVVAVHEYLGKGWASVATRERLRSAIDAILEGYARGTRFNIAVDGDGLLRAGEAGVQLTWMDAKVGEWVVTPRIGKPVEVQALWINALRIALEWDGRWRELEARASASFAGRFVNPLTGALYDVVDADHEPGRVDAKIRPNQIFAVGGLPYAILDGERARAVVEQVEAQLLTPLGLRSLAASDPDYVGRYDGSPLERDGAYHQGTVWLWLIGPFVEAWLRVQRDAGISDATCFDLARKRFLAPLLAHLERVGLDHLSEIADGDAPHVARGAPFQAWSLGELLRIGRMLAA</sequence>
<feature type="domain" description="Glycogen debranching enzyme bacterial and archaeal type N-terminal" evidence="2">
    <location>
        <begin position="17"/>
        <end position="238"/>
    </location>
</feature>
<dbReference type="GO" id="GO:0004134">
    <property type="term" value="F:4-alpha-glucanotransferase activity"/>
    <property type="evidence" value="ECO:0007669"/>
    <property type="project" value="InterPro"/>
</dbReference>
<dbReference type="RefSeq" id="WP_018438971.1">
    <property type="nucleotide sequence ID" value="NZ_KB890164.1"/>
</dbReference>
<dbReference type="EMBL" id="PNYC01000002">
    <property type="protein sequence ID" value="PMS37880.1"/>
    <property type="molecule type" value="Genomic_DNA"/>
</dbReference>
<dbReference type="NCBIfam" id="TIGR01561">
    <property type="entry name" value="gde_arch"/>
    <property type="match status" value="1"/>
</dbReference>
<dbReference type="InterPro" id="IPR032790">
    <property type="entry name" value="GDE_C"/>
</dbReference>
<evidence type="ECO:0000259" key="1">
    <source>
        <dbReference type="Pfam" id="PF06202"/>
    </source>
</evidence>
<dbReference type="InterPro" id="IPR010401">
    <property type="entry name" value="AGL/Gdb1"/>
</dbReference>
<dbReference type="Pfam" id="PF06202">
    <property type="entry name" value="GDE_C"/>
    <property type="match status" value="1"/>
</dbReference>
<reference evidence="3 4" key="1">
    <citation type="submission" date="2018-01" db="EMBL/GenBank/DDBJ databases">
        <title>Whole genome analyses suggest that Burkholderia sensu lato contains two further novel genera in the rhizoxinica-symbiotica group Mycetohabitans gen. nov., and Trinickia gen. nov.: implications for the evolution of diazotrophy and nodulation in the Burkholderiaceae.</title>
        <authorList>
            <person name="Estrada-de los Santos P."/>
            <person name="Palmer M."/>
            <person name="Chavez-Ramirez B."/>
            <person name="Beukes C."/>
            <person name="Steenkamp E.T."/>
            <person name="Hirsch A.M."/>
            <person name="Manyaka P."/>
            <person name="Maluk M."/>
            <person name="Lafos M."/>
            <person name="Crook M."/>
            <person name="Gross E."/>
            <person name="Simon M.F."/>
            <person name="Bueno dos Reis Junior F."/>
            <person name="Poole P.S."/>
            <person name="Venter S.N."/>
            <person name="James E.K."/>
        </authorList>
    </citation>
    <scope>NUCLEOTIDE SEQUENCE [LARGE SCALE GENOMIC DNA]</scope>
    <source>
        <strain evidence="3 4">JPY 581</strain>
    </source>
</reference>
<dbReference type="Pfam" id="PF12439">
    <property type="entry name" value="GDE_N"/>
    <property type="match status" value="1"/>
</dbReference>
<dbReference type="InterPro" id="IPR024742">
    <property type="entry name" value="Glycogen_debranch_N"/>
</dbReference>